<proteinExistence type="predicted"/>
<protein>
    <submittedName>
        <fullName evidence="1">Uncharacterized protein</fullName>
    </submittedName>
</protein>
<comment type="caution">
    <text evidence="1">The sequence shown here is derived from an EMBL/GenBank/DDBJ whole genome shotgun (WGS) entry which is preliminary data.</text>
</comment>
<evidence type="ECO:0000313" key="2">
    <source>
        <dbReference type="Proteomes" id="UP000299102"/>
    </source>
</evidence>
<dbReference type="Proteomes" id="UP000299102">
    <property type="component" value="Unassembled WGS sequence"/>
</dbReference>
<sequence>MFSVPSARRGGGVAVALCLDPMSLKQFVNRQNAYVGILCTNDDANIPGVFRHTSSASTLHAQAPAPLWRIDQTLRLG</sequence>
<keyword evidence="2" id="KW-1185">Reference proteome</keyword>
<gene>
    <name evidence="1" type="ORF">EVAR_41855_1</name>
</gene>
<name>A0A4C1XDB6_EUMVA</name>
<organism evidence="1 2">
    <name type="scientific">Eumeta variegata</name>
    <name type="common">Bagworm moth</name>
    <name type="synonym">Eumeta japonica</name>
    <dbReference type="NCBI Taxonomy" id="151549"/>
    <lineage>
        <taxon>Eukaryota</taxon>
        <taxon>Metazoa</taxon>
        <taxon>Ecdysozoa</taxon>
        <taxon>Arthropoda</taxon>
        <taxon>Hexapoda</taxon>
        <taxon>Insecta</taxon>
        <taxon>Pterygota</taxon>
        <taxon>Neoptera</taxon>
        <taxon>Endopterygota</taxon>
        <taxon>Lepidoptera</taxon>
        <taxon>Glossata</taxon>
        <taxon>Ditrysia</taxon>
        <taxon>Tineoidea</taxon>
        <taxon>Psychidae</taxon>
        <taxon>Oiketicinae</taxon>
        <taxon>Eumeta</taxon>
    </lineage>
</organism>
<dbReference type="EMBL" id="BGZK01000780">
    <property type="protein sequence ID" value="GBP60165.1"/>
    <property type="molecule type" value="Genomic_DNA"/>
</dbReference>
<reference evidence="1 2" key="1">
    <citation type="journal article" date="2019" name="Commun. Biol.">
        <title>The bagworm genome reveals a unique fibroin gene that provides high tensile strength.</title>
        <authorList>
            <person name="Kono N."/>
            <person name="Nakamura H."/>
            <person name="Ohtoshi R."/>
            <person name="Tomita M."/>
            <person name="Numata K."/>
            <person name="Arakawa K."/>
        </authorList>
    </citation>
    <scope>NUCLEOTIDE SEQUENCE [LARGE SCALE GENOMIC DNA]</scope>
</reference>
<evidence type="ECO:0000313" key="1">
    <source>
        <dbReference type="EMBL" id="GBP60165.1"/>
    </source>
</evidence>
<accession>A0A4C1XDB6</accession>
<dbReference type="AlphaFoldDB" id="A0A4C1XDB6"/>